<dbReference type="Gene3D" id="3.30.559.10">
    <property type="entry name" value="Chloramphenicol acetyltransferase-like domain"/>
    <property type="match status" value="1"/>
</dbReference>
<accession>A0A9Q0G9V2</accession>
<evidence type="ECO:0000256" key="1">
    <source>
        <dbReference type="ARBA" id="ARBA00009861"/>
    </source>
</evidence>
<dbReference type="InterPro" id="IPR050898">
    <property type="entry name" value="Plant_acyltransferase"/>
</dbReference>
<reference evidence="3" key="1">
    <citation type="submission" date="2022-02" db="EMBL/GenBank/DDBJ databases">
        <authorList>
            <person name="Henning P.M."/>
            <person name="McCubbin A.G."/>
            <person name="Shore J.S."/>
        </authorList>
    </citation>
    <scope>NUCLEOTIDE SEQUENCE</scope>
    <source>
        <strain evidence="3">F60SS</strain>
        <tissue evidence="3">Leaves</tissue>
    </source>
</reference>
<dbReference type="PANTHER" id="PTHR31147:SF66">
    <property type="entry name" value="OS05G0315700 PROTEIN"/>
    <property type="match status" value="1"/>
</dbReference>
<dbReference type="InterPro" id="IPR023213">
    <property type="entry name" value="CAT-like_dom_sf"/>
</dbReference>
<dbReference type="Pfam" id="PF02458">
    <property type="entry name" value="Transferase"/>
    <property type="match status" value="1"/>
</dbReference>
<keyword evidence="4" id="KW-1185">Reference proteome</keyword>
<organism evidence="3 4">
    <name type="scientific">Turnera subulata</name>
    <dbReference type="NCBI Taxonomy" id="218843"/>
    <lineage>
        <taxon>Eukaryota</taxon>
        <taxon>Viridiplantae</taxon>
        <taxon>Streptophyta</taxon>
        <taxon>Embryophyta</taxon>
        <taxon>Tracheophyta</taxon>
        <taxon>Spermatophyta</taxon>
        <taxon>Magnoliopsida</taxon>
        <taxon>eudicotyledons</taxon>
        <taxon>Gunneridae</taxon>
        <taxon>Pentapetalae</taxon>
        <taxon>rosids</taxon>
        <taxon>fabids</taxon>
        <taxon>Malpighiales</taxon>
        <taxon>Passifloraceae</taxon>
        <taxon>Turnera</taxon>
    </lineage>
</organism>
<evidence type="ECO:0000313" key="4">
    <source>
        <dbReference type="Proteomes" id="UP001141552"/>
    </source>
</evidence>
<comment type="caution">
    <text evidence="3">The sequence shown here is derived from an EMBL/GenBank/DDBJ whole genome shotgun (WGS) entry which is preliminary data.</text>
</comment>
<dbReference type="EMBL" id="JAKUCV010001541">
    <property type="protein sequence ID" value="KAJ4845907.1"/>
    <property type="molecule type" value="Genomic_DNA"/>
</dbReference>
<evidence type="ECO:0000256" key="2">
    <source>
        <dbReference type="ARBA" id="ARBA00022679"/>
    </source>
</evidence>
<comment type="similarity">
    <text evidence="1">Belongs to the plant acyltransferase family.</text>
</comment>
<protein>
    <submittedName>
        <fullName evidence="3">Uncharacterized protein</fullName>
    </submittedName>
</protein>
<dbReference type="GO" id="GO:0016740">
    <property type="term" value="F:transferase activity"/>
    <property type="evidence" value="ECO:0007669"/>
    <property type="project" value="UniProtKB-KW"/>
</dbReference>
<name>A0A9Q0G9V2_9ROSI</name>
<proteinExistence type="inferred from homology"/>
<dbReference type="Proteomes" id="UP001141552">
    <property type="component" value="Unassembled WGS sequence"/>
</dbReference>
<dbReference type="PANTHER" id="PTHR31147">
    <property type="entry name" value="ACYL TRANSFERASE 4"/>
    <property type="match status" value="1"/>
</dbReference>
<reference evidence="3" key="2">
    <citation type="journal article" date="2023" name="Plants (Basel)">
        <title>Annotation of the Turnera subulata (Passifloraceae) Draft Genome Reveals the S-Locus Evolved after the Divergence of Turneroideae from Passifloroideae in a Stepwise Manner.</title>
        <authorList>
            <person name="Henning P.M."/>
            <person name="Roalson E.H."/>
            <person name="Mir W."/>
            <person name="McCubbin A.G."/>
            <person name="Shore J.S."/>
        </authorList>
    </citation>
    <scope>NUCLEOTIDE SEQUENCE</scope>
    <source>
        <strain evidence="3">F60SS</strain>
    </source>
</reference>
<evidence type="ECO:0000313" key="3">
    <source>
        <dbReference type="EMBL" id="KAJ4845907.1"/>
    </source>
</evidence>
<keyword evidence="2" id="KW-0808">Transferase</keyword>
<sequence length="150" mass="16719">MASSPTSLVFKVERRGPVLITPAEPTPREFKFLSDIDDQGGLRMHMPLIFFYPNKPSLRGQDPAKVIREAVAKTLVFYYPFAGRIREGPNRKLVVECTGEGILFIEADADVTLQQFGDSIHPPFPCVDELLFDVPGSCELLDCPLVLIQV</sequence>
<gene>
    <name evidence="3" type="ORF">Tsubulata_027187</name>
</gene>
<dbReference type="OrthoDB" id="844122at2759"/>
<dbReference type="AlphaFoldDB" id="A0A9Q0G9V2"/>